<comment type="catalytic activity">
    <reaction evidence="1">
        <text>ATP + protein L-histidine = ADP + protein N-phospho-L-histidine.</text>
        <dbReference type="EC" id="2.7.13.3"/>
    </reaction>
</comment>
<keyword evidence="7" id="KW-1133">Transmembrane helix</keyword>
<sequence length="424" mass="47928">MSISLPGWWRTPMQAHQLQFFAHYMLFLSCVLVLALSWFHWVYHIHLPDRMYLLWLPLQLIGTFLLYLVLPRFKSLSQGQVLALFVFSLLVLAGYLYDSGGAINPLIHILIAPIAIGLVIFSRQPAFILILLTTAIYFLLNRFYVPIMSMKIPSLNAFFDWHLSGSAAVFLGISVLVMMIVFPLRQKLDAQQQDLLKNQKQALQHEYLLALATFAASSAHRLGTPLNTLSLIESSLRQTCPSSQAQQDLDIMADQLNVCQKALSNIRRKADQSARPGRFSCALSDFIAEVKEEFTLLHPMHELPITLPDTPITLHIDNSLSLAVLNLLENAARYSPDYVALRCESNDDGLVFQVIDHGQGLRDTELSQLGKRPLDQSDGEGIGLYLTQMIVERYQGQLHFERAENETRAEIRLSKSVMEAPTHE</sequence>
<dbReference type="KEGG" id="htr:EPV75_00570"/>
<dbReference type="InterPro" id="IPR003661">
    <property type="entry name" value="HisK_dim/P_dom"/>
</dbReference>
<reference evidence="9 10" key="1">
    <citation type="journal article" date="2018" name="Environ. Microbiol.">
        <title>Genomes of ubiquitous marine and hypersaline Hydrogenovibrio, Thiomicrorhabdus and Thiomicrospira spp. encode a diversity of mechanisms to sustain chemolithoautotrophy in heterogeneous environments.</title>
        <authorList>
            <person name="Scott K.M."/>
            <person name="Williams J."/>
            <person name="Porter C.M.B."/>
            <person name="Russel S."/>
            <person name="Harmer T.L."/>
            <person name="Paul J.H."/>
            <person name="Antonen K.M."/>
            <person name="Bridges M.K."/>
            <person name="Camper G.J."/>
            <person name="Campla C.K."/>
            <person name="Casella L.G."/>
            <person name="Chase E."/>
            <person name="Conrad J.W."/>
            <person name="Cruz M.C."/>
            <person name="Dunlap D.S."/>
            <person name="Duran L."/>
            <person name="Fahsbender E.M."/>
            <person name="Goldsmith D.B."/>
            <person name="Keeley R.F."/>
            <person name="Kondoff M.R."/>
            <person name="Kussy B.I."/>
            <person name="Lane M.K."/>
            <person name="Lawler S."/>
            <person name="Leigh B.A."/>
            <person name="Lewis C."/>
            <person name="Lostal L.M."/>
            <person name="Marking D."/>
            <person name="Mancera P.A."/>
            <person name="McClenthan E.C."/>
            <person name="McIntyre E.A."/>
            <person name="Mine J.A."/>
            <person name="Modi S."/>
            <person name="Moore B.D."/>
            <person name="Morgan W.A."/>
            <person name="Nelson K.M."/>
            <person name="Nguyen K.N."/>
            <person name="Ogburn N."/>
            <person name="Parrino D.G."/>
            <person name="Pedapudi A.D."/>
            <person name="Pelham R.P."/>
            <person name="Preece A.M."/>
            <person name="Rampersad E.A."/>
            <person name="Richardson J.C."/>
            <person name="Rodgers C.M."/>
            <person name="Schaffer B.L."/>
            <person name="Sheridan N.E."/>
            <person name="Solone M.R."/>
            <person name="Staley Z.R."/>
            <person name="Tabuchi M."/>
            <person name="Waide R.J."/>
            <person name="Wanjugi P.W."/>
            <person name="Young S."/>
            <person name="Clum A."/>
            <person name="Daum C."/>
            <person name="Huntemann M."/>
            <person name="Ivanova N."/>
            <person name="Kyrpides N."/>
            <person name="Mikhailova N."/>
            <person name="Palaniappan K."/>
            <person name="Pillay M."/>
            <person name="Reddy T.B.K."/>
            <person name="Shapiro N."/>
            <person name="Stamatis D."/>
            <person name="Varghese N."/>
            <person name="Woyke T."/>
            <person name="Boden R."/>
            <person name="Freyermuth S.K."/>
            <person name="Kerfeld C.A."/>
        </authorList>
    </citation>
    <scope>NUCLEOTIDE SEQUENCE [LARGE SCALE GENOMIC DNA]</scope>
    <source>
        <strain evidence="9 10">JR-2</strain>
    </source>
</reference>
<evidence type="ECO:0000256" key="5">
    <source>
        <dbReference type="ARBA" id="ARBA00022777"/>
    </source>
</evidence>
<feature type="domain" description="Histidine kinase" evidence="8">
    <location>
        <begin position="217"/>
        <end position="417"/>
    </location>
</feature>
<keyword evidence="7" id="KW-0812">Transmembrane</keyword>
<name>A0A451G483_9GAMM</name>
<feature type="transmembrane region" description="Helical" evidence="7">
    <location>
        <begin position="126"/>
        <end position="145"/>
    </location>
</feature>
<keyword evidence="10" id="KW-1185">Reference proteome</keyword>
<keyword evidence="6" id="KW-0067">ATP-binding</keyword>
<evidence type="ECO:0000259" key="8">
    <source>
        <dbReference type="PROSITE" id="PS50109"/>
    </source>
</evidence>
<keyword evidence="4" id="KW-0547">Nucleotide-binding</keyword>
<accession>A0A451G483</accession>
<dbReference type="SUPFAM" id="SSF55874">
    <property type="entry name" value="ATPase domain of HSP90 chaperone/DNA topoisomerase II/histidine kinase"/>
    <property type="match status" value="1"/>
</dbReference>
<dbReference type="Pfam" id="PF02518">
    <property type="entry name" value="HATPase_c"/>
    <property type="match status" value="1"/>
</dbReference>
<evidence type="ECO:0000256" key="6">
    <source>
        <dbReference type="ARBA" id="ARBA00022840"/>
    </source>
</evidence>
<dbReference type="PANTHER" id="PTHR44936:SF10">
    <property type="entry name" value="SENSOR PROTEIN RSTB"/>
    <property type="match status" value="1"/>
</dbReference>
<dbReference type="InterPro" id="IPR050980">
    <property type="entry name" value="2C_sensor_his_kinase"/>
</dbReference>
<evidence type="ECO:0000313" key="10">
    <source>
        <dbReference type="Proteomes" id="UP000285478"/>
    </source>
</evidence>
<dbReference type="GO" id="GO:0005886">
    <property type="term" value="C:plasma membrane"/>
    <property type="evidence" value="ECO:0007669"/>
    <property type="project" value="UniProtKB-SubCell"/>
</dbReference>
<dbReference type="RefSeq" id="WP_128384118.1">
    <property type="nucleotide sequence ID" value="NZ_CP035033.1"/>
</dbReference>
<feature type="transmembrane region" description="Helical" evidence="7">
    <location>
        <begin position="103"/>
        <end position="121"/>
    </location>
</feature>
<dbReference type="EC" id="2.7.13.3" evidence="2"/>
<protein>
    <recommendedName>
        <fullName evidence="2">histidine kinase</fullName>
        <ecNumber evidence="2">2.7.13.3</ecNumber>
    </recommendedName>
</protein>
<dbReference type="InterPro" id="IPR003594">
    <property type="entry name" value="HATPase_dom"/>
</dbReference>
<evidence type="ECO:0000313" key="9">
    <source>
        <dbReference type="EMBL" id="QAB14272.1"/>
    </source>
</evidence>
<keyword evidence="3" id="KW-0808">Transferase</keyword>
<feature type="transmembrane region" description="Helical" evidence="7">
    <location>
        <begin position="21"/>
        <end position="40"/>
    </location>
</feature>
<evidence type="ECO:0000256" key="2">
    <source>
        <dbReference type="ARBA" id="ARBA00012438"/>
    </source>
</evidence>
<dbReference type="InterPro" id="IPR005467">
    <property type="entry name" value="His_kinase_dom"/>
</dbReference>
<feature type="transmembrane region" description="Helical" evidence="7">
    <location>
        <begin position="165"/>
        <end position="184"/>
    </location>
</feature>
<feature type="transmembrane region" description="Helical" evidence="7">
    <location>
        <begin position="81"/>
        <end position="97"/>
    </location>
</feature>
<evidence type="ECO:0000256" key="1">
    <source>
        <dbReference type="ARBA" id="ARBA00000085"/>
    </source>
</evidence>
<dbReference type="GO" id="GO:0005524">
    <property type="term" value="F:ATP binding"/>
    <property type="evidence" value="ECO:0007669"/>
    <property type="project" value="UniProtKB-KW"/>
</dbReference>
<proteinExistence type="predicted"/>
<keyword evidence="7" id="KW-0472">Membrane</keyword>
<dbReference type="GO" id="GO:0000155">
    <property type="term" value="F:phosphorelay sensor kinase activity"/>
    <property type="evidence" value="ECO:0007669"/>
    <property type="project" value="InterPro"/>
</dbReference>
<dbReference type="CDD" id="cd00082">
    <property type="entry name" value="HisKA"/>
    <property type="match status" value="1"/>
</dbReference>
<dbReference type="EMBL" id="CP035033">
    <property type="protein sequence ID" value="QAB14272.1"/>
    <property type="molecule type" value="Genomic_DNA"/>
</dbReference>
<dbReference type="SMART" id="SM00387">
    <property type="entry name" value="HATPase_c"/>
    <property type="match status" value="1"/>
</dbReference>
<feature type="transmembrane region" description="Helical" evidence="7">
    <location>
        <begin position="52"/>
        <end position="69"/>
    </location>
</feature>
<evidence type="ECO:0000256" key="7">
    <source>
        <dbReference type="SAM" id="Phobius"/>
    </source>
</evidence>
<dbReference type="PANTHER" id="PTHR44936">
    <property type="entry name" value="SENSOR PROTEIN CREC"/>
    <property type="match status" value="1"/>
</dbReference>
<dbReference type="Proteomes" id="UP000285478">
    <property type="component" value="Chromosome"/>
</dbReference>
<evidence type="ECO:0000256" key="3">
    <source>
        <dbReference type="ARBA" id="ARBA00022679"/>
    </source>
</evidence>
<dbReference type="InterPro" id="IPR036890">
    <property type="entry name" value="HATPase_C_sf"/>
</dbReference>
<dbReference type="Gene3D" id="3.30.565.10">
    <property type="entry name" value="Histidine kinase-like ATPase, C-terminal domain"/>
    <property type="match status" value="1"/>
</dbReference>
<evidence type="ECO:0000256" key="4">
    <source>
        <dbReference type="ARBA" id="ARBA00022741"/>
    </source>
</evidence>
<dbReference type="AlphaFoldDB" id="A0A451G483"/>
<keyword evidence="5" id="KW-0418">Kinase</keyword>
<organism evidence="9 10">
    <name type="scientific">Hydrogenovibrio thermophilus</name>
    <dbReference type="NCBI Taxonomy" id="265883"/>
    <lineage>
        <taxon>Bacteria</taxon>
        <taxon>Pseudomonadati</taxon>
        <taxon>Pseudomonadota</taxon>
        <taxon>Gammaproteobacteria</taxon>
        <taxon>Thiotrichales</taxon>
        <taxon>Piscirickettsiaceae</taxon>
        <taxon>Hydrogenovibrio</taxon>
    </lineage>
</organism>
<dbReference type="PROSITE" id="PS50109">
    <property type="entry name" value="HIS_KIN"/>
    <property type="match status" value="1"/>
</dbReference>
<gene>
    <name evidence="9" type="ORF">EPV75_00570</name>
</gene>